<dbReference type="OrthoDB" id="9803354at2"/>
<dbReference type="Pfam" id="PF00155">
    <property type="entry name" value="Aminotran_1_2"/>
    <property type="match status" value="1"/>
</dbReference>
<proteinExistence type="inferred from homology"/>
<evidence type="ECO:0000259" key="2">
    <source>
        <dbReference type="Pfam" id="PF00155"/>
    </source>
</evidence>
<dbReference type="InterPro" id="IPR004838">
    <property type="entry name" value="NHTrfase_class1_PyrdxlP-BS"/>
</dbReference>
<comment type="similarity">
    <text evidence="1">Belongs to the class-I pyridoxal-phosphate-dependent aminotransferase family.</text>
</comment>
<name>A0A662ZIH5_9GAMM</name>
<comment type="cofactor">
    <cofactor evidence="1">
        <name>pyridoxal 5'-phosphate</name>
        <dbReference type="ChEBI" id="CHEBI:597326"/>
    </cofactor>
</comment>
<dbReference type="PANTHER" id="PTHR42691:SF1">
    <property type="entry name" value="ASPARTATE AMINOTRANSFERASE YHDR-RELATED"/>
    <property type="match status" value="1"/>
</dbReference>
<reference evidence="3 4" key="1">
    <citation type="submission" date="2016-10" db="EMBL/GenBank/DDBJ databases">
        <authorList>
            <person name="Varghese N."/>
            <person name="Submissions S."/>
        </authorList>
    </citation>
    <scope>NUCLEOTIDE SEQUENCE [LARGE SCALE GENOMIC DNA]</scope>
    <source>
        <strain evidence="3 4">DSM 1361</strain>
    </source>
</reference>
<organism evidence="3 4">
    <name type="scientific">Ruminobacter amylophilus</name>
    <dbReference type="NCBI Taxonomy" id="867"/>
    <lineage>
        <taxon>Bacteria</taxon>
        <taxon>Pseudomonadati</taxon>
        <taxon>Pseudomonadota</taxon>
        <taxon>Gammaproteobacteria</taxon>
        <taxon>Aeromonadales</taxon>
        <taxon>Succinivibrionaceae</taxon>
        <taxon>Ruminobacter</taxon>
    </lineage>
</organism>
<dbReference type="InterPro" id="IPR004839">
    <property type="entry name" value="Aminotransferase_I/II_large"/>
</dbReference>
<keyword evidence="1 3" id="KW-0808">Transferase</keyword>
<gene>
    <name evidence="3" type="ORF">SAMN02910344_01355</name>
</gene>
<dbReference type="Gene3D" id="3.90.1150.10">
    <property type="entry name" value="Aspartate Aminotransferase, domain 1"/>
    <property type="match status" value="2"/>
</dbReference>
<dbReference type="SUPFAM" id="SSF53383">
    <property type="entry name" value="PLP-dependent transferases"/>
    <property type="match status" value="1"/>
</dbReference>
<dbReference type="Gene3D" id="3.40.640.10">
    <property type="entry name" value="Type I PLP-dependent aspartate aminotransferase-like (Major domain)"/>
    <property type="match status" value="1"/>
</dbReference>
<evidence type="ECO:0000313" key="3">
    <source>
        <dbReference type="EMBL" id="SFP42508.1"/>
    </source>
</evidence>
<dbReference type="GO" id="GO:0030170">
    <property type="term" value="F:pyridoxal phosphate binding"/>
    <property type="evidence" value="ECO:0007669"/>
    <property type="project" value="InterPro"/>
</dbReference>
<feature type="domain" description="Aminotransferase class I/classII large" evidence="2">
    <location>
        <begin position="34"/>
        <end position="381"/>
    </location>
</feature>
<accession>A0A662ZIH5</accession>
<dbReference type="InterPro" id="IPR015422">
    <property type="entry name" value="PyrdxlP-dep_Trfase_small"/>
</dbReference>
<dbReference type="InterPro" id="IPR015424">
    <property type="entry name" value="PyrdxlP-dep_Trfase"/>
</dbReference>
<dbReference type="Proteomes" id="UP000243745">
    <property type="component" value="Unassembled WGS sequence"/>
</dbReference>
<protein>
    <recommendedName>
        <fullName evidence="1">Aminotransferase</fullName>
        <ecNumber evidence="1">2.6.1.-</ecNumber>
    </recommendedName>
</protein>
<dbReference type="InterPro" id="IPR015421">
    <property type="entry name" value="PyrdxlP-dep_Trfase_major"/>
</dbReference>
<evidence type="ECO:0000256" key="1">
    <source>
        <dbReference type="RuleBase" id="RU000481"/>
    </source>
</evidence>
<dbReference type="PROSITE" id="PS00105">
    <property type="entry name" value="AA_TRANSFER_CLASS_1"/>
    <property type="match status" value="1"/>
</dbReference>
<dbReference type="CDD" id="cd00609">
    <property type="entry name" value="AAT_like"/>
    <property type="match status" value="1"/>
</dbReference>
<dbReference type="EMBL" id="FOXF01000022">
    <property type="protein sequence ID" value="SFP42508.1"/>
    <property type="molecule type" value="Genomic_DNA"/>
</dbReference>
<keyword evidence="1 3" id="KW-0032">Aminotransferase</keyword>
<dbReference type="EC" id="2.6.1.-" evidence="1"/>
<sequence>MINSKMYELGSRRSVIREIFEYGKKRKAEIGEDKVFDFSIGNPSVESPEAVADRIKELLEVRPSTAVHGYTSAQGDPKARQAIADDLNRRFNTSFTGSNVYLTCGAAASLTISLRSIIDRDDQNVMVFAPFFTEYRVFIESMGAQISVVPASFPKLDLNLEAFRKMINEKTVAVILNSPNNPTGVVYSEEQIKELSAILEEKSREYNHPIYIISDEPYREITYGCKPPFITHYYKNSIICYSYSKGLSLPGERIGYILVPDVMPDWQKLYAAVCGAGRSLGFICAPTMFQHVITKCAPLTSDLSKYAANRELIYNGLSELGYECVRPDGAFYLFVKCLEEDANKFCMRAREYDLLLVPSDDFGCPGYVRIAYCVSADTIRNSMPAFKALAESYR</sequence>
<evidence type="ECO:0000313" key="4">
    <source>
        <dbReference type="Proteomes" id="UP000243745"/>
    </source>
</evidence>
<dbReference type="RefSeq" id="WP_093142235.1">
    <property type="nucleotide sequence ID" value="NZ_FOXF01000022.1"/>
</dbReference>
<dbReference type="GO" id="GO:0008483">
    <property type="term" value="F:transaminase activity"/>
    <property type="evidence" value="ECO:0007669"/>
    <property type="project" value="UniProtKB-KW"/>
</dbReference>
<dbReference type="NCBIfam" id="NF005305">
    <property type="entry name" value="PRK06836.1"/>
    <property type="match status" value="1"/>
</dbReference>
<dbReference type="AlphaFoldDB" id="A0A662ZIH5"/>
<dbReference type="PANTHER" id="PTHR42691">
    <property type="entry name" value="ASPARTATE AMINOTRANSFERASE YHDR-RELATED"/>
    <property type="match status" value="1"/>
</dbReference>
<keyword evidence="4" id="KW-1185">Reference proteome</keyword>